<name>A0A4Y2X498_ARAVE</name>
<keyword evidence="2" id="KW-1185">Reference proteome</keyword>
<dbReference type="Proteomes" id="UP000499080">
    <property type="component" value="Unassembled WGS sequence"/>
</dbReference>
<comment type="caution">
    <text evidence="1">The sequence shown here is derived from an EMBL/GenBank/DDBJ whole genome shotgun (WGS) entry which is preliminary data.</text>
</comment>
<reference evidence="1 2" key="1">
    <citation type="journal article" date="2019" name="Sci. Rep.">
        <title>Orb-weaving spider Araneus ventricosus genome elucidates the spidroin gene catalogue.</title>
        <authorList>
            <person name="Kono N."/>
            <person name="Nakamura H."/>
            <person name="Ohtoshi R."/>
            <person name="Moran D.A.P."/>
            <person name="Shinohara A."/>
            <person name="Yoshida Y."/>
            <person name="Fujiwara M."/>
            <person name="Mori M."/>
            <person name="Tomita M."/>
            <person name="Arakawa K."/>
        </authorList>
    </citation>
    <scope>NUCLEOTIDE SEQUENCE [LARGE SCALE GENOMIC DNA]</scope>
</reference>
<evidence type="ECO:0000313" key="1">
    <source>
        <dbReference type="EMBL" id="GBO43630.1"/>
    </source>
</evidence>
<dbReference type="EMBL" id="BGPR01070134">
    <property type="protein sequence ID" value="GBO43630.1"/>
    <property type="molecule type" value="Genomic_DNA"/>
</dbReference>
<protein>
    <submittedName>
        <fullName evidence="1">Uncharacterized protein</fullName>
    </submittedName>
</protein>
<organism evidence="1 2">
    <name type="scientific">Araneus ventricosus</name>
    <name type="common">Orbweaver spider</name>
    <name type="synonym">Epeira ventricosa</name>
    <dbReference type="NCBI Taxonomy" id="182803"/>
    <lineage>
        <taxon>Eukaryota</taxon>
        <taxon>Metazoa</taxon>
        <taxon>Ecdysozoa</taxon>
        <taxon>Arthropoda</taxon>
        <taxon>Chelicerata</taxon>
        <taxon>Arachnida</taxon>
        <taxon>Araneae</taxon>
        <taxon>Araneomorphae</taxon>
        <taxon>Entelegynae</taxon>
        <taxon>Araneoidea</taxon>
        <taxon>Araneidae</taxon>
        <taxon>Araneus</taxon>
    </lineage>
</organism>
<gene>
    <name evidence="1" type="ORF">AVEN_150957_1</name>
</gene>
<evidence type="ECO:0000313" key="2">
    <source>
        <dbReference type="Proteomes" id="UP000499080"/>
    </source>
</evidence>
<accession>A0A4Y2X498</accession>
<sequence>MHHLSTGTLDPLRVAPSSFWLRHGQNGWETSVPPVSPLLPLNGREDFVSLNVNDFAFCHRADGQFSEGLHEKPLLLVTMGIVGSSSYRNCN</sequence>
<dbReference type="AlphaFoldDB" id="A0A4Y2X498"/>
<proteinExistence type="predicted"/>